<dbReference type="PANTHER" id="PTHR36838">
    <property type="entry name" value="AUXIN EFFLUX CARRIER FAMILY PROTEIN"/>
    <property type="match status" value="1"/>
</dbReference>
<name>A0A926DCB2_9FIRM</name>
<keyword evidence="6 8" id="KW-1133">Transmembrane helix</keyword>
<dbReference type="RefSeq" id="WP_249298887.1">
    <property type="nucleotide sequence ID" value="NZ_JACRSP010000001.1"/>
</dbReference>
<gene>
    <name evidence="9" type="ORF">H8695_00875</name>
</gene>
<dbReference type="Proteomes" id="UP000620366">
    <property type="component" value="Unassembled WGS sequence"/>
</dbReference>
<evidence type="ECO:0000256" key="5">
    <source>
        <dbReference type="ARBA" id="ARBA00022692"/>
    </source>
</evidence>
<feature type="transmembrane region" description="Helical" evidence="8">
    <location>
        <begin position="260"/>
        <end position="278"/>
    </location>
</feature>
<feature type="transmembrane region" description="Helical" evidence="8">
    <location>
        <begin position="6"/>
        <end position="25"/>
    </location>
</feature>
<keyword evidence="10" id="KW-1185">Reference proteome</keyword>
<proteinExistence type="inferred from homology"/>
<comment type="similarity">
    <text evidence="2">Belongs to the auxin efflux carrier (TC 2.A.69) family.</text>
</comment>
<feature type="transmembrane region" description="Helical" evidence="8">
    <location>
        <begin position="196"/>
        <end position="217"/>
    </location>
</feature>
<dbReference type="InterPro" id="IPR004776">
    <property type="entry name" value="Mem_transp_PIN-like"/>
</dbReference>
<dbReference type="GO" id="GO:0055085">
    <property type="term" value="P:transmembrane transport"/>
    <property type="evidence" value="ECO:0007669"/>
    <property type="project" value="InterPro"/>
</dbReference>
<evidence type="ECO:0000313" key="9">
    <source>
        <dbReference type="EMBL" id="MBC8535252.1"/>
    </source>
</evidence>
<feature type="transmembrane region" description="Helical" evidence="8">
    <location>
        <begin position="290"/>
        <end position="310"/>
    </location>
</feature>
<feature type="transmembrane region" description="Helical" evidence="8">
    <location>
        <begin position="162"/>
        <end position="184"/>
    </location>
</feature>
<dbReference type="AlphaFoldDB" id="A0A926DCB2"/>
<accession>A0A926DCB2</accession>
<evidence type="ECO:0000256" key="1">
    <source>
        <dbReference type="ARBA" id="ARBA00004651"/>
    </source>
</evidence>
<dbReference type="Gene3D" id="1.20.1530.20">
    <property type="match status" value="1"/>
</dbReference>
<keyword evidence="5 8" id="KW-0812">Transmembrane</keyword>
<keyword evidence="4" id="KW-1003">Cell membrane</keyword>
<evidence type="ECO:0000256" key="7">
    <source>
        <dbReference type="ARBA" id="ARBA00023136"/>
    </source>
</evidence>
<evidence type="ECO:0000256" key="8">
    <source>
        <dbReference type="SAM" id="Phobius"/>
    </source>
</evidence>
<dbReference type="PANTHER" id="PTHR36838:SF1">
    <property type="entry name" value="SLR1864 PROTEIN"/>
    <property type="match status" value="1"/>
</dbReference>
<feature type="transmembrane region" description="Helical" evidence="8">
    <location>
        <begin position="37"/>
        <end position="55"/>
    </location>
</feature>
<evidence type="ECO:0000256" key="6">
    <source>
        <dbReference type="ARBA" id="ARBA00022989"/>
    </source>
</evidence>
<keyword evidence="7 8" id="KW-0472">Membrane</keyword>
<sequence>MEQISIIIDQMLMFAIMIAIGAVAAKMKVFTPDNLKVIANLISKILLPAMILTLIPSSGTRQTLFDSIPILLASFAILFVLLFLGRLTGLLFRLKGNTLDVHTADMAFGNARFIGLPIIEELYGPLGVLTVSMYSLIDQLLLYTVGMFLLTDKERKEGQYKFNLKNMLNPTLFAVIAGFILLFFNVKMEGVFFNSITSLGGTAKYVAMVYLGGSLYYMGVKGIFKRPSVLSIVAVKLIAFPLLVYLVLNATGWFDPSVVMSLVILSAIPVMNNTAVLARVEGSDHEYASTAIFVTTILFMVTMPLVMYLITLF</sequence>
<evidence type="ECO:0000256" key="3">
    <source>
        <dbReference type="ARBA" id="ARBA00022448"/>
    </source>
</evidence>
<dbReference type="GO" id="GO:0005886">
    <property type="term" value="C:plasma membrane"/>
    <property type="evidence" value="ECO:0007669"/>
    <property type="project" value="UniProtKB-SubCell"/>
</dbReference>
<reference evidence="9" key="1">
    <citation type="submission" date="2020-08" db="EMBL/GenBank/DDBJ databases">
        <title>Genome public.</title>
        <authorList>
            <person name="Liu C."/>
            <person name="Sun Q."/>
        </authorList>
    </citation>
    <scope>NUCLEOTIDE SEQUENCE</scope>
    <source>
        <strain evidence="9">BX7</strain>
    </source>
</reference>
<evidence type="ECO:0000256" key="2">
    <source>
        <dbReference type="ARBA" id="ARBA00010145"/>
    </source>
</evidence>
<dbReference type="Pfam" id="PF03547">
    <property type="entry name" value="Mem_trans"/>
    <property type="match status" value="1"/>
</dbReference>
<feature type="transmembrane region" description="Helical" evidence="8">
    <location>
        <begin position="67"/>
        <end position="87"/>
    </location>
</feature>
<evidence type="ECO:0000256" key="4">
    <source>
        <dbReference type="ARBA" id="ARBA00022475"/>
    </source>
</evidence>
<comment type="caution">
    <text evidence="9">The sequence shown here is derived from an EMBL/GenBank/DDBJ whole genome shotgun (WGS) entry which is preliminary data.</text>
</comment>
<feature type="transmembrane region" description="Helical" evidence="8">
    <location>
        <begin position="229"/>
        <end position="248"/>
    </location>
</feature>
<organism evidence="9 10">
    <name type="scientific">Feifania hominis</name>
    <dbReference type="NCBI Taxonomy" id="2763660"/>
    <lineage>
        <taxon>Bacteria</taxon>
        <taxon>Bacillati</taxon>
        <taxon>Bacillota</taxon>
        <taxon>Clostridia</taxon>
        <taxon>Eubacteriales</taxon>
        <taxon>Feifaniaceae</taxon>
        <taxon>Feifania</taxon>
    </lineage>
</organism>
<dbReference type="EMBL" id="JACRSP010000001">
    <property type="protein sequence ID" value="MBC8535252.1"/>
    <property type="molecule type" value="Genomic_DNA"/>
</dbReference>
<comment type="subcellular location">
    <subcellularLocation>
        <location evidence="1">Cell membrane</location>
        <topology evidence="1">Multi-pass membrane protein</topology>
    </subcellularLocation>
</comment>
<evidence type="ECO:0000313" key="10">
    <source>
        <dbReference type="Proteomes" id="UP000620366"/>
    </source>
</evidence>
<dbReference type="InterPro" id="IPR038770">
    <property type="entry name" value="Na+/solute_symporter_sf"/>
</dbReference>
<protein>
    <submittedName>
        <fullName evidence="9">AEC family transporter</fullName>
    </submittedName>
</protein>
<keyword evidence="3" id="KW-0813">Transport</keyword>